<keyword evidence="4" id="KW-1185">Reference proteome</keyword>
<dbReference type="Proteomes" id="UP000182977">
    <property type="component" value="Chromosome I"/>
</dbReference>
<dbReference type="OrthoDB" id="3671213at2"/>
<dbReference type="InterPro" id="IPR034660">
    <property type="entry name" value="DinB/YfiT-like"/>
</dbReference>
<reference evidence="4" key="1">
    <citation type="submission" date="2016-10" db="EMBL/GenBank/DDBJ databases">
        <authorList>
            <person name="Varghese N."/>
            <person name="Submissions S."/>
        </authorList>
    </citation>
    <scope>NUCLEOTIDE SEQUENCE [LARGE SCALE GENOMIC DNA]</scope>
    <source>
        <strain evidence="4">DSM 45079</strain>
    </source>
</reference>
<dbReference type="PANTHER" id="PTHR40758">
    <property type="entry name" value="CONSERVED PROTEIN"/>
    <property type="match status" value="1"/>
</dbReference>
<dbReference type="NCBIfam" id="TIGR03083">
    <property type="entry name" value="maleylpyruvate isomerase family mycothiol-dependent enzyme"/>
    <property type="match status" value="1"/>
</dbReference>
<dbReference type="GO" id="GO:0046872">
    <property type="term" value="F:metal ion binding"/>
    <property type="evidence" value="ECO:0007669"/>
    <property type="project" value="InterPro"/>
</dbReference>
<accession>A0A1H2HST5</accession>
<dbReference type="EMBL" id="LT629791">
    <property type="protein sequence ID" value="SDU34953.1"/>
    <property type="molecule type" value="Genomic_DNA"/>
</dbReference>
<dbReference type="AlphaFoldDB" id="A0A1H2HST5"/>
<name>A0A1H2HST5_9ACTN</name>
<evidence type="ECO:0000313" key="3">
    <source>
        <dbReference type="EMBL" id="SDU34953.1"/>
    </source>
</evidence>
<dbReference type="STRING" id="419479.SAMN04488563_1231"/>
<sequence>MATRLGLDEHLTLLRRSGAALHDAAARAGLAAPVPTCPNWDVRALVTHQGMVHRWAAAHLRGEKDHDTAASVAEADAVPDLLSWFADGLDALLATIVATPDDAEAMVFLKDAPPPRRFWARRQAHETTIHGADALAAVLGRAPSAAEVTVAPEPAADGVDELLTGFITRGRGKLRTERPYTIAVRATDTGDAWLLRVESESLTTTAGAEPEAAPDAELSGTAAQLYLGLWNRGDELTATGRPNVLRDWRSQVRVRWS</sequence>
<dbReference type="RefSeq" id="WP_052762127.1">
    <property type="nucleotide sequence ID" value="NZ_KQ061220.1"/>
</dbReference>
<dbReference type="PANTHER" id="PTHR40758:SF1">
    <property type="entry name" value="CONSERVED PROTEIN"/>
    <property type="match status" value="1"/>
</dbReference>
<dbReference type="GO" id="GO:0005886">
    <property type="term" value="C:plasma membrane"/>
    <property type="evidence" value="ECO:0007669"/>
    <property type="project" value="TreeGrafter"/>
</dbReference>
<protein>
    <submittedName>
        <fullName evidence="3">TIGR03083 family protein</fullName>
    </submittedName>
</protein>
<feature type="domain" description="MDMPI C-terminal" evidence="1">
    <location>
        <begin position="153"/>
        <end position="241"/>
    </location>
</feature>
<proteinExistence type="predicted"/>
<dbReference type="Pfam" id="PF07398">
    <property type="entry name" value="MDMPI_C"/>
    <property type="match status" value="1"/>
</dbReference>
<evidence type="ECO:0000259" key="2">
    <source>
        <dbReference type="Pfam" id="PF11716"/>
    </source>
</evidence>
<dbReference type="InterPro" id="IPR017517">
    <property type="entry name" value="Maleyloyr_isom"/>
</dbReference>
<feature type="domain" description="Mycothiol-dependent maleylpyruvate isomerase metal-binding" evidence="2">
    <location>
        <begin position="14"/>
        <end position="134"/>
    </location>
</feature>
<organism evidence="3 4">
    <name type="scientific">Jiangella alkaliphila</name>
    <dbReference type="NCBI Taxonomy" id="419479"/>
    <lineage>
        <taxon>Bacteria</taxon>
        <taxon>Bacillati</taxon>
        <taxon>Actinomycetota</taxon>
        <taxon>Actinomycetes</taxon>
        <taxon>Jiangellales</taxon>
        <taxon>Jiangellaceae</taxon>
        <taxon>Jiangella</taxon>
    </lineage>
</organism>
<gene>
    <name evidence="3" type="ORF">SAMN04488563_1231</name>
</gene>
<dbReference type="Pfam" id="PF11716">
    <property type="entry name" value="MDMPI_N"/>
    <property type="match status" value="1"/>
</dbReference>
<dbReference type="InterPro" id="IPR024344">
    <property type="entry name" value="MDMPI_metal-binding"/>
</dbReference>
<evidence type="ECO:0000259" key="1">
    <source>
        <dbReference type="Pfam" id="PF07398"/>
    </source>
</evidence>
<evidence type="ECO:0000313" key="4">
    <source>
        <dbReference type="Proteomes" id="UP000182977"/>
    </source>
</evidence>
<dbReference type="InterPro" id="IPR010872">
    <property type="entry name" value="MDMPI_C-term_domain"/>
</dbReference>
<dbReference type="SUPFAM" id="SSF109854">
    <property type="entry name" value="DinB/YfiT-like putative metalloenzymes"/>
    <property type="match status" value="1"/>
</dbReference>